<comment type="catalytic activity">
    <reaction evidence="8 10">
        <text>dITP + H2O = dIMP + diphosphate + H(+)</text>
        <dbReference type="Rhea" id="RHEA:28342"/>
        <dbReference type="ChEBI" id="CHEBI:15377"/>
        <dbReference type="ChEBI" id="CHEBI:15378"/>
        <dbReference type="ChEBI" id="CHEBI:33019"/>
        <dbReference type="ChEBI" id="CHEBI:61194"/>
        <dbReference type="ChEBI" id="CHEBI:61382"/>
        <dbReference type="EC" id="3.6.1.66"/>
    </reaction>
</comment>
<feature type="active site" description="Proton acceptor" evidence="10">
    <location>
        <position position="74"/>
    </location>
</feature>
<keyword evidence="5 10" id="KW-0378">Hydrolase</keyword>
<name>A0A839HE03_9GAMM</name>
<evidence type="ECO:0000256" key="4">
    <source>
        <dbReference type="ARBA" id="ARBA00022741"/>
    </source>
</evidence>
<keyword evidence="7 10" id="KW-0546">Nucleotide metabolism</keyword>
<comment type="catalytic activity">
    <reaction evidence="10">
        <text>ITP + H2O = IMP + diphosphate + H(+)</text>
        <dbReference type="Rhea" id="RHEA:29399"/>
        <dbReference type="ChEBI" id="CHEBI:15377"/>
        <dbReference type="ChEBI" id="CHEBI:15378"/>
        <dbReference type="ChEBI" id="CHEBI:33019"/>
        <dbReference type="ChEBI" id="CHEBI:58053"/>
        <dbReference type="ChEBI" id="CHEBI:61402"/>
        <dbReference type="EC" id="3.6.1.66"/>
    </reaction>
</comment>
<comment type="cofactor">
    <cofactor evidence="10">
        <name>Mg(2+)</name>
        <dbReference type="ChEBI" id="CHEBI:18420"/>
    </cofactor>
    <text evidence="10">Binds 1 Mg(2+) ion per subunit.</text>
</comment>
<comment type="caution">
    <text evidence="12">The sequence shown here is derived from an EMBL/GenBank/DDBJ whole genome shotgun (WGS) entry which is preliminary data.</text>
</comment>
<feature type="binding site" evidence="10">
    <location>
        <begin position="187"/>
        <end position="188"/>
    </location>
    <ligand>
        <name>substrate</name>
    </ligand>
</feature>
<feature type="binding site" evidence="10">
    <location>
        <position position="182"/>
    </location>
    <ligand>
        <name>substrate</name>
    </ligand>
</feature>
<evidence type="ECO:0000313" key="13">
    <source>
        <dbReference type="Proteomes" id="UP000548632"/>
    </source>
</evidence>
<comment type="similarity">
    <text evidence="1 10 11">Belongs to the HAM1 NTPase family.</text>
</comment>
<dbReference type="GO" id="GO:0036222">
    <property type="term" value="F:XTP diphosphatase activity"/>
    <property type="evidence" value="ECO:0007669"/>
    <property type="project" value="UniProtKB-UniRule"/>
</dbReference>
<keyword evidence="4 10" id="KW-0547">Nucleotide-binding</keyword>
<sequence>MTTISQQRIVLASNNAGKVREIEQLLAPAALTIIPQGQFGVTDIQETGLTFVENAIIKARHAAAQTGLPAIADDSGLEVKALSGAPGIYSARYAGIGASDAENCAKLLTALAEQSNTDRRARFQCIMVYLRHATDPTPIICQGTWYGEILLAPRGNNGFGYDPLFWVATENKSAAELDADTKNALSHRGHALQQLVQYLTGANYQW</sequence>
<evidence type="ECO:0000256" key="2">
    <source>
        <dbReference type="ARBA" id="ARBA00011738"/>
    </source>
</evidence>
<evidence type="ECO:0000256" key="8">
    <source>
        <dbReference type="ARBA" id="ARBA00051875"/>
    </source>
</evidence>
<dbReference type="GO" id="GO:0009146">
    <property type="term" value="P:purine nucleoside triphosphate catabolic process"/>
    <property type="evidence" value="ECO:0007669"/>
    <property type="project" value="UniProtKB-UniRule"/>
</dbReference>
<dbReference type="GO" id="GO:0005829">
    <property type="term" value="C:cytosol"/>
    <property type="evidence" value="ECO:0007669"/>
    <property type="project" value="TreeGrafter"/>
</dbReference>
<comment type="subunit">
    <text evidence="2 10">Homodimer.</text>
</comment>
<keyword evidence="3 10" id="KW-0479">Metal-binding</keyword>
<dbReference type="InterPro" id="IPR029001">
    <property type="entry name" value="ITPase-like_fam"/>
</dbReference>
<dbReference type="CDD" id="cd00515">
    <property type="entry name" value="HAM1"/>
    <property type="match status" value="1"/>
</dbReference>
<comment type="caution">
    <text evidence="10">Lacks conserved residue(s) required for the propagation of feature annotation.</text>
</comment>
<evidence type="ECO:0000256" key="1">
    <source>
        <dbReference type="ARBA" id="ARBA00008023"/>
    </source>
</evidence>
<organism evidence="12 13">
    <name type="scientific">Thiospirillum jenense</name>
    <dbReference type="NCBI Taxonomy" id="1653858"/>
    <lineage>
        <taxon>Bacteria</taxon>
        <taxon>Pseudomonadati</taxon>
        <taxon>Pseudomonadota</taxon>
        <taxon>Gammaproteobacteria</taxon>
        <taxon>Chromatiales</taxon>
        <taxon>Chromatiaceae</taxon>
        <taxon>Thiospirillum</taxon>
    </lineage>
</organism>
<protein>
    <recommendedName>
        <fullName evidence="10">dITP/XTP pyrophosphatase</fullName>
        <ecNumber evidence="10">3.6.1.66</ecNumber>
    </recommendedName>
    <alternativeName>
        <fullName evidence="10">Non-canonical purine NTP pyrophosphatase</fullName>
    </alternativeName>
    <alternativeName>
        <fullName evidence="10">Non-standard purine NTP pyrophosphatase</fullName>
    </alternativeName>
    <alternativeName>
        <fullName evidence="10">Nucleoside-triphosphate diphosphatase</fullName>
    </alternativeName>
    <alternativeName>
        <fullName evidence="10">Nucleoside-triphosphate pyrophosphatase</fullName>
        <shortName evidence="10">NTPase</shortName>
    </alternativeName>
</protein>
<comment type="catalytic activity">
    <reaction evidence="9 10">
        <text>XTP + H2O = XMP + diphosphate + H(+)</text>
        <dbReference type="Rhea" id="RHEA:28610"/>
        <dbReference type="ChEBI" id="CHEBI:15377"/>
        <dbReference type="ChEBI" id="CHEBI:15378"/>
        <dbReference type="ChEBI" id="CHEBI:33019"/>
        <dbReference type="ChEBI" id="CHEBI:57464"/>
        <dbReference type="ChEBI" id="CHEBI:61314"/>
        <dbReference type="EC" id="3.6.1.66"/>
    </reaction>
</comment>
<gene>
    <name evidence="12" type="primary">rdgB</name>
    <name evidence="12" type="ORF">HUK38_11575</name>
</gene>
<evidence type="ECO:0000256" key="9">
    <source>
        <dbReference type="ARBA" id="ARBA00052017"/>
    </source>
</evidence>
<evidence type="ECO:0000313" key="12">
    <source>
        <dbReference type="EMBL" id="MBB1126861.1"/>
    </source>
</evidence>
<feature type="binding site" evidence="10">
    <location>
        <position position="75"/>
    </location>
    <ligand>
        <name>substrate</name>
    </ligand>
</feature>
<dbReference type="GO" id="GO:0046872">
    <property type="term" value="F:metal ion binding"/>
    <property type="evidence" value="ECO:0007669"/>
    <property type="project" value="UniProtKB-KW"/>
</dbReference>
<dbReference type="PANTHER" id="PTHR11067:SF9">
    <property type="entry name" value="INOSINE TRIPHOSPHATE PYROPHOSPHATASE"/>
    <property type="match status" value="1"/>
</dbReference>
<evidence type="ECO:0000256" key="5">
    <source>
        <dbReference type="ARBA" id="ARBA00022801"/>
    </source>
</evidence>
<dbReference type="Pfam" id="PF01725">
    <property type="entry name" value="Ham1p_like"/>
    <property type="match status" value="1"/>
</dbReference>
<dbReference type="EC" id="3.6.1.66" evidence="10"/>
<evidence type="ECO:0000256" key="11">
    <source>
        <dbReference type="RuleBase" id="RU003781"/>
    </source>
</evidence>
<dbReference type="InterPro" id="IPR020922">
    <property type="entry name" value="dITP/XTP_pyrophosphatase"/>
</dbReference>
<dbReference type="FunFam" id="3.90.950.10:FF:000001">
    <property type="entry name" value="dITP/XTP pyrophosphatase"/>
    <property type="match status" value="1"/>
</dbReference>
<dbReference type="EMBL" id="JABVCQ010000027">
    <property type="protein sequence ID" value="MBB1126861.1"/>
    <property type="molecule type" value="Genomic_DNA"/>
</dbReference>
<dbReference type="SUPFAM" id="SSF52972">
    <property type="entry name" value="ITPase-like"/>
    <property type="match status" value="1"/>
</dbReference>
<feature type="binding site" evidence="10">
    <location>
        <begin position="13"/>
        <end position="18"/>
    </location>
    <ligand>
        <name>substrate</name>
    </ligand>
</feature>
<reference evidence="12 13" key="1">
    <citation type="journal article" date="2020" name="Arch. Microbiol.">
        <title>The genome sequence of the giant phototrophic gammaproteobacterium Thiospirillum jenense gives insight into its physiological properties and phylogenetic relationships.</title>
        <authorList>
            <person name="Imhoff J.F."/>
            <person name="Meyer T.E."/>
            <person name="Kyndt J.A."/>
        </authorList>
    </citation>
    <scope>NUCLEOTIDE SEQUENCE [LARGE SCALE GENOMIC DNA]</scope>
    <source>
        <strain evidence="12 13">DSM 216</strain>
    </source>
</reference>
<evidence type="ECO:0000256" key="10">
    <source>
        <dbReference type="HAMAP-Rule" id="MF_01405"/>
    </source>
</evidence>
<dbReference type="InterPro" id="IPR002637">
    <property type="entry name" value="RdgB/HAM1"/>
</dbReference>
<dbReference type="NCBIfam" id="TIGR00042">
    <property type="entry name" value="RdgB/HAM1 family non-canonical purine NTP pyrophosphatase"/>
    <property type="match status" value="1"/>
</dbReference>
<dbReference type="Proteomes" id="UP000548632">
    <property type="component" value="Unassembled WGS sequence"/>
</dbReference>
<evidence type="ECO:0000256" key="7">
    <source>
        <dbReference type="ARBA" id="ARBA00023080"/>
    </source>
</evidence>
<feature type="binding site" evidence="10">
    <location>
        <begin position="159"/>
        <end position="162"/>
    </location>
    <ligand>
        <name>substrate</name>
    </ligand>
</feature>
<dbReference type="Gene3D" id="3.90.950.10">
    <property type="match status" value="1"/>
</dbReference>
<dbReference type="RefSeq" id="WP_182584488.1">
    <property type="nucleotide sequence ID" value="NZ_JABVCQ010000027.1"/>
</dbReference>
<dbReference type="GO" id="GO:0017111">
    <property type="term" value="F:ribonucleoside triphosphate phosphatase activity"/>
    <property type="evidence" value="ECO:0007669"/>
    <property type="project" value="InterPro"/>
</dbReference>
<evidence type="ECO:0000256" key="6">
    <source>
        <dbReference type="ARBA" id="ARBA00022842"/>
    </source>
</evidence>
<dbReference type="AlphaFoldDB" id="A0A839HE03"/>
<dbReference type="GO" id="GO:0009117">
    <property type="term" value="P:nucleotide metabolic process"/>
    <property type="evidence" value="ECO:0007669"/>
    <property type="project" value="UniProtKB-KW"/>
</dbReference>
<dbReference type="GO" id="GO:0000166">
    <property type="term" value="F:nucleotide binding"/>
    <property type="evidence" value="ECO:0007669"/>
    <property type="project" value="UniProtKB-KW"/>
</dbReference>
<dbReference type="GO" id="GO:0035870">
    <property type="term" value="F:dITP diphosphatase activity"/>
    <property type="evidence" value="ECO:0007669"/>
    <property type="project" value="UniProtKB-UniRule"/>
</dbReference>
<dbReference type="GO" id="GO:0036220">
    <property type="term" value="F:ITP diphosphatase activity"/>
    <property type="evidence" value="ECO:0007669"/>
    <property type="project" value="UniProtKB-UniRule"/>
</dbReference>
<dbReference type="HAMAP" id="MF_01405">
    <property type="entry name" value="Non_canon_purine_NTPase"/>
    <property type="match status" value="1"/>
</dbReference>
<keyword evidence="13" id="KW-1185">Reference proteome</keyword>
<dbReference type="PANTHER" id="PTHR11067">
    <property type="entry name" value="INOSINE TRIPHOSPHATE PYROPHOSPHATASE/HAM1 PROTEIN"/>
    <property type="match status" value="1"/>
</dbReference>
<evidence type="ECO:0000256" key="3">
    <source>
        <dbReference type="ARBA" id="ARBA00022723"/>
    </source>
</evidence>
<comment type="function">
    <text evidence="10">Pyrophosphatase that catalyzes the hydrolysis of nucleoside triphosphates to their monophosphate derivatives, with a high preference for the non-canonical purine nucleotides XTP (xanthosine triphosphate), dITP (deoxyinosine triphosphate) and ITP. Seems to function as a house-cleaning enzyme that removes non-canonical purine nucleotides from the nucleotide pool, thus preventing their incorporation into DNA/RNA and avoiding chromosomal lesions.</text>
</comment>
<proteinExistence type="inferred from homology"/>
<keyword evidence="6 10" id="KW-0460">Magnesium</keyword>
<accession>A0A839HE03</accession>
<feature type="binding site" evidence="10">
    <location>
        <position position="74"/>
    </location>
    <ligand>
        <name>Mg(2+)</name>
        <dbReference type="ChEBI" id="CHEBI:18420"/>
    </ligand>
</feature>